<feature type="region of interest" description="Disordered" evidence="1">
    <location>
        <begin position="190"/>
        <end position="264"/>
    </location>
</feature>
<feature type="compositionally biased region" description="Low complexity" evidence="1">
    <location>
        <begin position="171"/>
        <end position="181"/>
    </location>
</feature>
<evidence type="ECO:0000256" key="1">
    <source>
        <dbReference type="SAM" id="MobiDB-lite"/>
    </source>
</evidence>
<dbReference type="AlphaFoldDB" id="A0A7J7CHD9"/>
<reference evidence="2 3" key="1">
    <citation type="journal article" date="2020" name="Nat. Commun.">
        <title>Genome of Tripterygium wilfordii and identification of cytochrome P450 involved in triptolide biosynthesis.</title>
        <authorList>
            <person name="Tu L."/>
            <person name="Su P."/>
            <person name="Zhang Z."/>
            <person name="Gao L."/>
            <person name="Wang J."/>
            <person name="Hu T."/>
            <person name="Zhou J."/>
            <person name="Zhang Y."/>
            <person name="Zhao Y."/>
            <person name="Liu Y."/>
            <person name="Song Y."/>
            <person name="Tong Y."/>
            <person name="Lu Y."/>
            <person name="Yang J."/>
            <person name="Xu C."/>
            <person name="Jia M."/>
            <person name="Peters R.J."/>
            <person name="Huang L."/>
            <person name="Gao W."/>
        </authorList>
    </citation>
    <scope>NUCLEOTIDE SEQUENCE [LARGE SCALE GENOMIC DNA]</scope>
    <source>
        <strain evidence="3">cv. XIE 37</strain>
        <tissue evidence="2">Leaf</tissue>
    </source>
</reference>
<dbReference type="EMBL" id="JAAARO010000017">
    <property type="protein sequence ID" value="KAF5733483.1"/>
    <property type="molecule type" value="Genomic_DNA"/>
</dbReference>
<keyword evidence="3" id="KW-1185">Reference proteome</keyword>
<organism evidence="2 3">
    <name type="scientific">Tripterygium wilfordii</name>
    <name type="common">Thunder God vine</name>
    <dbReference type="NCBI Taxonomy" id="458696"/>
    <lineage>
        <taxon>Eukaryota</taxon>
        <taxon>Viridiplantae</taxon>
        <taxon>Streptophyta</taxon>
        <taxon>Embryophyta</taxon>
        <taxon>Tracheophyta</taxon>
        <taxon>Spermatophyta</taxon>
        <taxon>Magnoliopsida</taxon>
        <taxon>eudicotyledons</taxon>
        <taxon>Gunneridae</taxon>
        <taxon>Pentapetalae</taxon>
        <taxon>rosids</taxon>
        <taxon>fabids</taxon>
        <taxon>Celastrales</taxon>
        <taxon>Celastraceae</taxon>
        <taxon>Tripterygium</taxon>
    </lineage>
</organism>
<gene>
    <name evidence="2" type="ORF">HS088_TW17G01027</name>
</gene>
<sequence>MGLGGPIGMGSMANNMVGLAGLGNTMGMGGARGVGGTGISTPMASISGMTNVGQNPSSLNQASNIGTTTISQQLRSSQLQAAQAAIFSRLKMQNRASMLGGPQVGMGSLSGARQLHPGSTGLSMLGHPMNRPGMNPMQRAVLGPMGPPKLMAGMNLYMNQQQETTSPLQAVVSPSHVSSPSTLGMTQLNQQPLQHASPQQMSQRTPISPQQMSSGAVHAISAGNPEACPASPQLSSQTLGSVGSMTNSPMELQGANKSNSAGNA</sequence>
<name>A0A7J7CHD9_TRIWF</name>
<protein>
    <submittedName>
        <fullName evidence="2">Uncharacterized protein</fullName>
    </submittedName>
</protein>
<dbReference type="Proteomes" id="UP000593562">
    <property type="component" value="Unassembled WGS sequence"/>
</dbReference>
<feature type="region of interest" description="Disordered" evidence="1">
    <location>
        <begin position="165"/>
        <end position="184"/>
    </location>
</feature>
<proteinExistence type="predicted"/>
<accession>A0A7J7CHD9</accession>
<feature type="compositionally biased region" description="Polar residues" evidence="1">
    <location>
        <begin position="190"/>
        <end position="214"/>
    </location>
</feature>
<evidence type="ECO:0000313" key="3">
    <source>
        <dbReference type="Proteomes" id="UP000593562"/>
    </source>
</evidence>
<dbReference type="InParanoid" id="A0A7J7CHD9"/>
<feature type="compositionally biased region" description="Polar residues" evidence="1">
    <location>
        <begin position="232"/>
        <end position="264"/>
    </location>
</feature>
<evidence type="ECO:0000313" key="2">
    <source>
        <dbReference type="EMBL" id="KAF5733483.1"/>
    </source>
</evidence>
<comment type="caution">
    <text evidence="2">The sequence shown here is derived from an EMBL/GenBank/DDBJ whole genome shotgun (WGS) entry which is preliminary data.</text>
</comment>